<dbReference type="GeneID" id="19337356"/>
<dbReference type="HOGENOM" id="CLU_2097886_0_0_1"/>
<dbReference type="RefSeq" id="XP_007926476.1">
    <property type="nucleotide sequence ID" value="XM_007928285.1"/>
</dbReference>
<dbReference type="KEGG" id="pfj:MYCFIDRAFT_211263"/>
<sequence>MQQMPQIDWKHYQLYFGPKQKTLSEAISVGIHRAYENSGKDQTSKNTLLDLLRFVIEKYEEDPKKIFGVVAALQAVHTKRASSPGALARSGSRPLQCYLVDPSGHRRAYNSSFTLA</sequence>
<gene>
    <name evidence="1" type="ORF">MYCFIDRAFT_211263</name>
</gene>
<dbReference type="AlphaFoldDB" id="M3B1D7"/>
<accession>M3B1D7</accession>
<name>M3B1D7_PSEFD</name>
<keyword evidence="2" id="KW-1185">Reference proteome</keyword>
<reference evidence="1 2" key="1">
    <citation type="journal article" date="2012" name="PLoS Pathog.">
        <title>Diverse lifestyles and strategies of plant pathogenesis encoded in the genomes of eighteen Dothideomycetes fungi.</title>
        <authorList>
            <person name="Ohm R.A."/>
            <person name="Feau N."/>
            <person name="Henrissat B."/>
            <person name="Schoch C.L."/>
            <person name="Horwitz B.A."/>
            <person name="Barry K.W."/>
            <person name="Condon B.J."/>
            <person name="Copeland A.C."/>
            <person name="Dhillon B."/>
            <person name="Glaser F."/>
            <person name="Hesse C.N."/>
            <person name="Kosti I."/>
            <person name="LaButti K."/>
            <person name="Lindquist E.A."/>
            <person name="Lucas S."/>
            <person name="Salamov A.A."/>
            <person name="Bradshaw R.E."/>
            <person name="Ciuffetti L."/>
            <person name="Hamelin R.C."/>
            <person name="Kema G.H.J."/>
            <person name="Lawrence C."/>
            <person name="Scott J.A."/>
            <person name="Spatafora J.W."/>
            <person name="Turgeon B.G."/>
            <person name="de Wit P.J.G.M."/>
            <person name="Zhong S."/>
            <person name="Goodwin S.B."/>
            <person name="Grigoriev I.V."/>
        </authorList>
    </citation>
    <scope>NUCLEOTIDE SEQUENCE [LARGE SCALE GENOMIC DNA]</scope>
    <source>
        <strain evidence="1 2">CIRAD86</strain>
    </source>
</reference>
<dbReference type="EMBL" id="KB446558">
    <property type="protein sequence ID" value="EME83173.1"/>
    <property type="molecule type" value="Genomic_DNA"/>
</dbReference>
<protein>
    <submittedName>
        <fullName evidence="1">Uncharacterized protein</fullName>
    </submittedName>
</protein>
<evidence type="ECO:0000313" key="2">
    <source>
        <dbReference type="Proteomes" id="UP000016932"/>
    </source>
</evidence>
<dbReference type="OrthoDB" id="3630523at2759"/>
<proteinExistence type="predicted"/>
<organism evidence="1 2">
    <name type="scientific">Pseudocercospora fijiensis (strain CIRAD86)</name>
    <name type="common">Black leaf streak disease fungus</name>
    <name type="synonym">Mycosphaerella fijiensis</name>
    <dbReference type="NCBI Taxonomy" id="383855"/>
    <lineage>
        <taxon>Eukaryota</taxon>
        <taxon>Fungi</taxon>
        <taxon>Dikarya</taxon>
        <taxon>Ascomycota</taxon>
        <taxon>Pezizomycotina</taxon>
        <taxon>Dothideomycetes</taxon>
        <taxon>Dothideomycetidae</taxon>
        <taxon>Mycosphaerellales</taxon>
        <taxon>Mycosphaerellaceae</taxon>
        <taxon>Pseudocercospora</taxon>
    </lineage>
</organism>
<dbReference type="VEuPathDB" id="FungiDB:MYCFIDRAFT_211263"/>
<dbReference type="Proteomes" id="UP000016932">
    <property type="component" value="Unassembled WGS sequence"/>
</dbReference>
<evidence type="ECO:0000313" key="1">
    <source>
        <dbReference type="EMBL" id="EME83173.1"/>
    </source>
</evidence>